<dbReference type="Gene3D" id="3.90.70.10">
    <property type="entry name" value="Cysteine proteinases"/>
    <property type="match status" value="1"/>
</dbReference>
<dbReference type="OrthoDB" id="1816152at2"/>
<name>A0A1Y0IR32_9BACL</name>
<feature type="chain" id="PRO_5012395001" description="Peptidase C39-like domain-containing protein" evidence="1">
    <location>
        <begin position="34"/>
        <end position="193"/>
    </location>
</feature>
<dbReference type="RefSeq" id="WP_087457274.1">
    <property type="nucleotide sequence ID" value="NZ_CP021434.1"/>
</dbReference>
<feature type="signal peptide" evidence="1">
    <location>
        <begin position="1"/>
        <end position="33"/>
    </location>
</feature>
<reference evidence="4" key="1">
    <citation type="submission" date="2017-05" db="EMBL/GenBank/DDBJ databases">
        <authorList>
            <person name="Sung H."/>
        </authorList>
    </citation>
    <scope>NUCLEOTIDE SEQUENCE [LARGE SCALE GENOMIC DNA]</scope>
    <source>
        <strain evidence="4">AR23208</strain>
    </source>
</reference>
<evidence type="ECO:0000313" key="3">
    <source>
        <dbReference type="EMBL" id="ARU61905.1"/>
    </source>
</evidence>
<gene>
    <name evidence="3" type="ORF">CBW65_13335</name>
</gene>
<dbReference type="Pfam" id="PF13529">
    <property type="entry name" value="Peptidase_C39_2"/>
    <property type="match status" value="1"/>
</dbReference>
<evidence type="ECO:0000259" key="2">
    <source>
        <dbReference type="Pfam" id="PF13529"/>
    </source>
</evidence>
<dbReference type="PANTHER" id="PTHR40524">
    <property type="entry name" value="PEPTIDASE_C39_2 DOMAIN-CONTAINING PROTEIN"/>
    <property type="match status" value="1"/>
</dbReference>
<accession>A0A1Y0IR32</accession>
<keyword evidence="4" id="KW-1185">Reference proteome</keyword>
<dbReference type="PANTHER" id="PTHR40524:SF1">
    <property type="entry name" value="PEPTIDASE C39-LIKE DOMAIN-CONTAINING PROTEIN"/>
    <property type="match status" value="1"/>
</dbReference>
<proteinExistence type="predicted"/>
<dbReference type="KEGG" id="tum:CBW65_13335"/>
<sequence>MFKKLITSLALSAAVLTATVVTPGLVAPQTAEAAFNAPMFKQYESPWGDNLMGGGATLAQAGCTVTSVAMALRHKGIQIAGDPAQPGRLNTWLKNHGGYSGNLLVWGALENLNNRISFQGRYYGYDSIAASTLRTYLNNGNKAIIGQVRGGSHWVLLTGHNGGTTFYVNDPNYSTGSYSYSSFTGYGVYTITN</sequence>
<keyword evidence="1" id="KW-0732">Signal</keyword>
<dbReference type="EMBL" id="CP021434">
    <property type="protein sequence ID" value="ARU61905.1"/>
    <property type="molecule type" value="Genomic_DNA"/>
</dbReference>
<evidence type="ECO:0000313" key="4">
    <source>
        <dbReference type="Proteomes" id="UP000195437"/>
    </source>
</evidence>
<evidence type="ECO:0000256" key="1">
    <source>
        <dbReference type="SAM" id="SignalP"/>
    </source>
</evidence>
<feature type="domain" description="Peptidase C39-like" evidence="2">
    <location>
        <begin position="37"/>
        <end position="172"/>
    </location>
</feature>
<dbReference type="AlphaFoldDB" id="A0A1Y0IR32"/>
<protein>
    <recommendedName>
        <fullName evidence="2">Peptidase C39-like domain-containing protein</fullName>
    </recommendedName>
</protein>
<dbReference type="InterPro" id="IPR039564">
    <property type="entry name" value="Peptidase_C39-like"/>
</dbReference>
<dbReference type="Proteomes" id="UP000195437">
    <property type="component" value="Chromosome"/>
</dbReference>
<organism evidence="3 4">
    <name type="scientific">Tumebacillus avium</name>
    <dbReference type="NCBI Taxonomy" id="1903704"/>
    <lineage>
        <taxon>Bacteria</taxon>
        <taxon>Bacillati</taxon>
        <taxon>Bacillota</taxon>
        <taxon>Bacilli</taxon>
        <taxon>Bacillales</taxon>
        <taxon>Alicyclobacillaceae</taxon>
        <taxon>Tumebacillus</taxon>
    </lineage>
</organism>